<dbReference type="EMBL" id="QBUD01000015">
    <property type="protein sequence ID" value="PUB11105.1"/>
    <property type="molecule type" value="Genomic_DNA"/>
</dbReference>
<comment type="caution">
    <text evidence="2">The sequence shown here is derived from an EMBL/GenBank/DDBJ whole genome shotgun (WGS) entry which is preliminary data.</text>
</comment>
<dbReference type="Proteomes" id="UP000244523">
    <property type="component" value="Unassembled WGS sequence"/>
</dbReference>
<evidence type="ECO:0000313" key="3">
    <source>
        <dbReference type="Proteomes" id="UP000244523"/>
    </source>
</evidence>
<protein>
    <submittedName>
        <fullName evidence="2">Uncharacterized protein</fullName>
    </submittedName>
</protein>
<evidence type="ECO:0000313" key="2">
    <source>
        <dbReference type="EMBL" id="PUB11105.1"/>
    </source>
</evidence>
<dbReference type="OrthoDB" id="9806213at2"/>
<gene>
    <name evidence="2" type="ORF">C8N45_11589</name>
</gene>
<name>A0A2T6K8Q2_9RHOB</name>
<accession>A0A2T6K8Q2</accession>
<dbReference type="RefSeq" id="WP_133176022.1">
    <property type="nucleotide sequence ID" value="NZ_QBUD01000015.1"/>
</dbReference>
<keyword evidence="3" id="KW-1185">Reference proteome</keyword>
<sequence length="287" mass="33328">MLRVGIVPGDYPEPVAADWPDLLEIVRELVKPERDVQKREANRERWWIYCENWPGLYSALRLTDNAVVRSLTSSHFSCFTRATTEKVFDQTLVVWASEKSDLAPLLISRVHEIWTLVFGATLEDRSRYSINDCFQTFPFPPDLTSLRSIGETYEASRRKLATEQKVGLTKIYNRLHNPLDRKPDIVELRRLHAELDEAVLRAYGWDDLADMAQDTSEDGAAPRFLHRTDEPEFAYEERYHWPAWFRDKVLARLLELNRARAAEEVKAPQNDKMKPSALQLDQQGTLI</sequence>
<reference evidence="2 3" key="1">
    <citation type="submission" date="2018-04" db="EMBL/GenBank/DDBJ databases">
        <title>Genomic Encyclopedia of Archaeal and Bacterial Type Strains, Phase II (KMG-II): from individual species to whole genera.</title>
        <authorList>
            <person name="Goeker M."/>
        </authorList>
    </citation>
    <scope>NUCLEOTIDE SEQUENCE [LARGE SCALE GENOMIC DNA]</scope>
    <source>
        <strain evidence="2 3">DSM 29955</strain>
    </source>
</reference>
<organism evidence="2 3">
    <name type="scientific">Yoonia sediminilitoris</name>
    <dbReference type="NCBI Taxonomy" id="1286148"/>
    <lineage>
        <taxon>Bacteria</taxon>
        <taxon>Pseudomonadati</taxon>
        <taxon>Pseudomonadota</taxon>
        <taxon>Alphaproteobacteria</taxon>
        <taxon>Rhodobacterales</taxon>
        <taxon>Paracoccaceae</taxon>
        <taxon>Yoonia</taxon>
    </lineage>
</organism>
<feature type="compositionally biased region" description="Basic and acidic residues" evidence="1">
    <location>
        <begin position="264"/>
        <end position="274"/>
    </location>
</feature>
<feature type="region of interest" description="Disordered" evidence="1">
    <location>
        <begin position="264"/>
        <end position="287"/>
    </location>
</feature>
<dbReference type="AlphaFoldDB" id="A0A2T6K8Q2"/>
<proteinExistence type="predicted"/>
<evidence type="ECO:0000256" key="1">
    <source>
        <dbReference type="SAM" id="MobiDB-lite"/>
    </source>
</evidence>